<dbReference type="CDD" id="cd08544">
    <property type="entry name" value="Reeler"/>
    <property type="match status" value="1"/>
</dbReference>
<dbReference type="Gene3D" id="2.60.40.4060">
    <property type="entry name" value="Reeler domain"/>
    <property type="match status" value="1"/>
</dbReference>
<keyword evidence="1" id="KW-0732">Signal</keyword>
<dbReference type="InterPro" id="IPR051237">
    <property type="entry name" value="Ferric-chelate_Red/DefProt"/>
</dbReference>
<feature type="chain" id="PRO_5029891591" description="Reelin domain-containing protein" evidence="1">
    <location>
        <begin position="16"/>
        <end position="211"/>
    </location>
</feature>
<evidence type="ECO:0000313" key="4">
    <source>
        <dbReference type="Proteomes" id="UP000593565"/>
    </source>
</evidence>
<dbReference type="Pfam" id="PF02014">
    <property type="entry name" value="Reeler"/>
    <property type="match status" value="1"/>
</dbReference>
<evidence type="ECO:0000313" key="3">
    <source>
        <dbReference type="EMBL" id="KAF4072824.1"/>
    </source>
</evidence>
<keyword evidence="4" id="KW-1185">Reference proteome</keyword>
<accession>A0A7J5ZQ86</accession>
<dbReference type="PANTHER" id="PTHR45828">
    <property type="entry name" value="CYTOCHROME B561/FERRIC REDUCTASE TRANSMEMBRANE"/>
    <property type="match status" value="1"/>
</dbReference>
<reference evidence="3 4" key="1">
    <citation type="submission" date="2020-02" db="EMBL/GenBank/DDBJ databases">
        <title>A chromosome-scale genome assembly of the black bullhead catfish (Ameiurus melas).</title>
        <authorList>
            <person name="Wen M."/>
            <person name="Zham M."/>
            <person name="Cabau C."/>
            <person name="Klopp C."/>
            <person name="Donnadieu C."/>
            <person name="Roques C."/>
            <person name="Bouchez O."/>
            <person name="Lampietro C."/>
            <person name="Jouanno E."/>
            <person name="Herpin A."/>
            <person name="Louis A."/>
            <person name="Berthelot C."/>
            <person name="Parey E."/>
            <person name="Roest-Crollius H."/>
            <person name="Braasch I."/>
            <person name="Postlethwait J."/>
            <person name="Robinson-Rechavi M."/>
            <person name="Echchiki A."/>
            <person name="Begum T."/>
            <person name="Montfort J."/>
            <person name="Schartl M."/>
            <person name="Bobe J."/>
            <person name="Guiguen Y."/>
        </authorList>
    </citation>
    <scope>NUCLEOTIDE SEQUENCE [LARGE SCALE GENOMIC DNA]</scope>
    <source>
        <strain evidence="3">M_S1</strain>
        <tissue evidence="3">Blood</tissue>
    </source>
</reference>
<feature type="signal peptide" evidence="1">
    <location>
        <begin position="1"/>
        <end position="15"/>
    </location>
</feature>
<feature type="domain" description="Reelin" evidence="2">
    <location>
        <begin position="6"/>
        <end position="172"/>
    </location>
</feature>
<protein>
    <recommendedName>
        <fullName evidence="2">Reelin domain-containing protein</fullName>
    </recommendedName>
</protein>
<dbReference type="InterPro" id="IPR042307">
    <property type="entry name" value="Reeler_sf"/>
</dbReference>
<comment type="caution">
    <text evidence="3">The sequence shown here is derived from an EMBL/GenBank/DDBJ whole genome shotgun (WGS) entry which is preliminary data.</text>
</comment>
<dbReference type="EMBL" id="JAAGNN010000024">
    <property type="protein sequence ID" value="KAF4072824.1"/>
    <property type="molecule type" value="Genomic_DNA"/>
</dbReference>
<dbReference type="PANTHER" id="PTHR45828:SF32">
    <property type="entry name" value="SI:DKEY-251I10.2"/>
    <property type="match status" value="1"/>
</dbReference>
<dbReference type="GO" id="GO:0016020">
    <property type="term" value="C:membrane"/>
    <property type="evidence" value="ECO:0007669"/>
    <property type="project" value="TreeGrafter"/>
</dbReference>
<sequence length="211" mass="21608">MQVVLFVAFWLQVWASVTGYSNGAPAAQCVDMTPQHGVLAQSGPSPYTIRVSNTTFSTNQSITVTIDGPVYAGLLLKAGSGSSTDAVGTWGLPPLNTKYLACTGTQSAITHSNNVPKSNTTSYTWIPPASLNTAVITATVVSNKTTFWVNLSSANLTSVGNGNATVGNGNATVGNGNATVGNGNATVGNGYAADDQKMAVLFLTLLMSALV</sequence>
<evidence type="ECO:0000256" key="1">
    <source>
        <dbReference type="SAM" id="SignalP"/>
    </source>
</evidence>
<dbReference type="AlphaFoldDB" id="A0A7J5ZQ86"/>
<dbReference type="Proteomes" id="UP000593565">
    <property type="component" value="Unassembled WGS sequence"/>
</dbReference>
<name>A0A7J5ZQ86_AMEME</name>
<gene>
    <name evidence="3" type="ORF">AMELA_G00251940</name>
</gene>
<organism evidence="3 4">
    <name type="scientific">Ameiurus melas</name>
    <name type="common">Black bullhead</name>
    <name type="synonym">Silurus melas</name>
    <dbReference type="NCBI Taxonomy" id="219545"/>
    <lineage>
        <taxon>Eukaryota</taxon>
        <taxon>Metazoa</taxon>
        <taxon>Chordata</taxon>
        <taxon>Craniata</taxon>
        <taxon>Vertebrata</taxon>
        <taxon>Euteleostomi</taxon>
        <taxon>Actinopterygii</taxon>
        <taxon>Neopterygii</taxon>
        <taxon>Teleostei</taxon>
        <taxon>Ostariophysi</taxon>
        <taxon>Siluriformes</taxon>
        <taxon>Ictaluridae</taxon>
        <taxon>Ameiurus</taxon>
    </lineage>
</organism>
<dbReference type="PROSITE" id="PS51019">
    <property type="entry name" value="REELIN"/>
    <property type="match status" value="1"/>
</dbReference>
<dbReference type="InterPro" id="IPR002861">
    <property type="entry name" value="Reeler_dom"/>
</dbReference>
<proteinExistence type="predicted"/>
<evidence type="ECO:0000259" key="2">
    <source>
        <dbReference type="PROSITE" id="PS51019"/>
    </source>
</evidence>